<name>A0A6G9ZAH4_9NOCA</name>
<accession>A0A6G9ZAH4</accession>
<dbReference type="Proteomes" id="UP000500953">
    <property type="component" value="Chromosome"/>
</dbReference>
<protein>
    <submittedName>
        <fullName evidence="1">Amidinotransferase</fullName>
    </submittedName>
</protein>
<organism evidence="1 2">
    <name type="scientific">Nocardia terpenica</name>
    <dbReference type="NCBI Taxonomy" id="455432"/>
    <lineage>
        <taxon>Bacteria</taxon>
        <taxon>Bacillati</taxon>
        <taxon>Actinomycetota</taxon>
        <taxon>Actinomycetes</taxon>
        <taxon>Mycobacteriales</taxon>
        <taxon>Nocardiaceae</taxon>
        <taxon>Nocardia</taxon>
    </lineage>
</organism>
<evidence type="ECO:0000313" key="2">
    <source>
        <dbReference type="Proteomes" id="UP000500953"/>
    </source>
</evidence>
<gene>
    <name evidence="1" type="ORF">F6W96_30390</name>
</gene>
<dbReference type="RefSeq" id="WP_167489348.1">
    <property type="nucleotide sequence ID" value="NZ_CP046173.1"/>
</dbReference>
<reference evidence="1 2" key="1">
    <citation type="journal article" date="2019" name="ACS Chem. Biol.">
        <title>Identification and Mobilization of a Cryptic Antibiotic Biosynthesis Gene Locus from a Human-Pathogenic Nocardia Isolate.</title>
        <authorList>
            <person name="Herisse M."/>
            <person name="Ishida K."/>
            <person name="Porter J.L."/>
            <person name="Howden B."/>
            <person name="Hertweck C."/>
            <person name="Stinear T.P."/>
            <person name="Pidot S.J."/>
        </authorList>
    </citation>
    <scope>NUCLEOTIDE SEQUENCE [LARGE SCALE GENOMIC DNA]</scope>
    <source>
        <strain evidence="1 2">AUSMDU00012715</strain>
    </source>
</reference>
<dbReference type="GO" id="GO:0016740">
    <property type="term" value="F:transferase activity"/>
    <property type="evidence" value="ECO:0007669"/>
    <property type="project" value="UniProtKB-KW"/>
</dbReference>
<dbReference type="EMBL" id="CP046173">
    <property type="protein sequence ID" value="QIS22013.1"/>
    <property type="molecule type" value="Genomic_DNA"/>
</dbReference>
<dbReference type="AlphaFoldDB" id="A0A6G9ZAH4"/>
<evidence type="ECO:0000313" key="1">
    <source>
        <dbReference type="EMBL" id="QIS22013.1"/>
    </source>
</evidence>
<dbReference type="Pfam" id="PF19420">
    <property type="entry name" value="DDAH_eukar"/>
    <property type="match status" value="1"/>
</dbReference>
<proteinExistence type="predicted"/>
<keyword evidence="1" id="KW-0808">Transferase</keyword>
<dbReference type="SUPFAM" id="SSF55909">
    <property type="entry name" value="Pentein"/>
    <property type="match status" value="1"/>
</dbReference>
<sequence>MTTTAPAPAVQPINATQLDRPAYLLNPPFSFSTDVANNVWMEELTGAEREPNARKAMVQFLDLYGYLAAEGLVYLLPTPRTTGLQDLVFTANLGIVLEHMPDRKTVVLSNFTSPPRVGETAVGRVFFESMGYRVHVPETKFEGEAELKHLHDNVYVGGYGLRSERETYDWMERTFDMKIVKLAETDPYLYHLDCSVFPITREQTLVCTEMFEDEEIEELERYTDIIEVSADAAYSGLCNSVRLHNTIINASHIHDLKAGSKDYSEELAKNRELEDIANELAFELTLVNLSEYHKGGALLSCMVMHLNRYSYTFPLL</sequence>
<dbReference type="Gene3D" id="3.75.10.10">
    <property type="entry name" value="L-arginine/glycine Amidinotransferase, Chain A"/>
    <property type="match status" value="1"/>
</dbReference>